<reference evidence="3" key="1">
    <citation type="submission" date="2017-08" db="EMBL/GenBank/DDBJ databases">
        <title>Genomes of multiple Clavibacter strains from different subspecies.</title>
        <authorList>
            <person name="Yuan X.-K."/>
            <person name="Li X.-S."/>
            <person name="Nie J."/>
            <person name="De Boer S.H."/>
        </authorList>
    </citation>
    <scope>NUCLEOTIDE SEQUENCE [LARGE SCALE GENOMIC DNA]</scope>
    <source>
        <strain evidence="3">ATCC 33566</strain>
    </source>
</reference>
<dbReference type="PROSITE" id="PS51502">
    <property type="entry name" value="S_R_A_B_BARREL"/>
    <property type="match status" value="1"/>
</dbReference>
<comment type="caution">
    <text evidence="3">The sequence shown here is derived from an EMBL/GenBank/DDBJ whole genome shotgun (WGS) entry which is preliminary data.</text>
</comment>
<proteinExistence type="predicted"/>
<feature type="region of interest" description="Disordered" evidence="1">
    <location>
        <begin position="136"/>
        <end position="177"/>
    </location>
</feature>
<name>A0A225CEF0_9MICO</name>
<sequence length="177" mass="19029">MTPVTPYPSLTDAELTARDHVPGLVHHVVLFRLRDDATDAERDEVERRFRALADSPHPDGSGPYIRSLHAGRQSSPEGVGRGFELGFVLTFSSEGDRNLYLGEPLIADPTRIDPQHAAFKDHVGPLLAPDPHGVLVFDFTEPSTEPQPEPSTEPQPEPEQATEPAVSADGPAGASAA</sequence>
<dbReference type="InterPro" id="IPR013097">
    <property type="entry name" value="Dabb"/>
</dbReference>
<evidence type="ECO:0000313" key="4">
    <source>
        <dbReference type="Proteomes" id="UP000215316"/>
    </source>
</evidence>
<keyword evidence="4" id="KW-1185">Reference proteome</keyword>
<dbReference type="AlphaFoldDB" id="A0A225CEF0"/>
<organism evidence="3 4">
    <name type="scientific">Clavibacter tessellarius</name>
    <dbReference type="NCBI Taxonomy" id="31965"/>
    <lineage>
        <taxon>Bacteria</taxon>
        <taxon>Bacillati</taxon>
        <taxon>Actinomycetota</taxon>
        <taxon>Actinomycetes</taxon>
        <taxon>Micrococcales</taxon>
        <taxon>Microbacteriaceae</taxon>
        <taxon>Clavibacter</taxon>
    </lineage>
</organism>
<dbReference type="SMART" id="SM00886">
    <property type="entry name" value="Dabb"/>
    <property type="match status" value="1"/>
</dbReference>
<protein>
    <recommendedName>
        <fullName evidence="2">Stress-response A/B barrel domain-containing protein</fullName>
    </recommendedName>
</protein>
<dbReference type="SUPFAM" id="SSF54909">
    <property type="entry name" value="Dimeric alpha+beta barrel"/>
    <property type="match status" value="1"/>
</dbReference>
<dbReference type="RefSeq" id="WP_237583253.1">
    <property type="nucleotide sequence ID" value="NZ_CP040788.1"/>
</dbReference>
<accession>A0A225CEF0</accession>
<evidence type="ECO:0000259" key="2">
    <source>
        <dbReference type="PROSITE" id="PS51502"/>
    </source>
</evidence>
<dbReference type="Proteomes" id="UP000215316">
    <property type="component" value="Unassembled WGS sequence"/>
</dbReference>
<gene>
    <name evidence="3" type="ORF">B5P24_08915</name>
</gene>
<feature type="compositionally biased region" description="Pro residues" evidence="1">
    <location>
        <begin position="145"/>
        <end position="157"/>
    </location>
</feature>
<feature type="domain" description="Stress-response A/B barrel" evidence="2">
    <location>
        <begin position="25"/>
        <end position="139"/>
    </location>
</feature>
<dbReference type="Pfam" id="PF07876">
    <property type="entry name" value="Dabb"/>
    <property type="match status" value="1"/>
</dbReference>
<evidence type="ECO:0000256" key="1">
    <source>
        <dbReference type="SAM" id="MobiDB-lite"/>
    </source>
</evidence>
<dbReference type="EMBL" id="MZMQ01000001">
    <property type="protein sequence ID" value="OQJ63101.1"/>
    <property type="molecule type" value="Genomic_DNA"/>
</dbReference>
<dbReference type="Gene3D" id="3.30.70.100">
    <property type="match status" value="1"/>
</dbReference>
<dbReference type="InterPro" id="IPR011008">
    <property type="entry name" value="Dimeric_a/b-barrel"/>
</dbReference>
<feature type="region of interest" description="Disordered" evidence="1">
    <location>
        <begin position="53"/>
        <end position="77"/>
    </location>
</feature>
<evidence type="ECO:0000313" key="3">
    <source>
        <dbReference type="EMBL" id="OQJ63101.1"/>
    </source>
</evidence>